<keyword evidence="2" id="KW-1185">Reference proteome</keyword>
<evidence type="ECO:0000313" key="2">
    <source>
        <dbReference type="Proteomes" id="UP001457282"/>
    </source>
</evidence>
<accession>A0AAW1WPC0</accession>
<evidence type="ECO:0000313" key="1">
    <source>
        <dbReference type="EMBL" id="KAK9925454.1"/>
    </source>
</evidence>
<protein>
    <submittedName>
        <fullName evidence="1">Uncharacterized protein</fullName>
    </submittedName>
</protein>
<reference evidence="1 2" key="1">
    <citation type="journal article" date="2023" name="G3 (Bethesda)">
        <title>A chromosome-length genome assembly and annotation of blackberry (Rubus argutus, cv. 'Hillquist').</title>
        <authorList>
            <person name="Bruna T."/>
            <person name="Aryal R."/>
            <person name="Dudchenko O."/>
            <person name="Sargent D.J."/>
            <person name="Mead D."/>
            <person name="Buti M."/>
            <person name="Cavallini A."/>
            <person name="Hytonen T."/>
            <person name="Andres J."/>
            <person name="Pham M."/>
            <person name="Weisz D."/>
            <person name="Mascagni F."/>
            <person name="Usai G."/>
            <person name="Natali L."/>
            <person name="Bassil N."/>
            <person name="Fernandez G.E."/>
            <person name="Lomsadze A."/>
            <person name="Armour M."/>
            <person name="Olukolu B."/>
            <person name="Poorten T."/>
            <person name="Britton C."/>
            <person name="Davik J."/>
            <person name="Ashrafi H."/>
            <person name="Aiden E.L."/>
            <person name="Borodovsky M."/>
            <person name="Worthington M."/>
        </authorList>
    </citation>
    <scope>NUCLEOTIDE SEQUENCE [LARGE SCALE GENOMIC DNA]</scope>
    <source>
        <strain evidence="1">PI 553951</strain>
    </source>
</reference>
<proteinExistence type="predicted"/>
<name>A0AAW1WPC0_RUBAR</name>
<dbReference type="EMBL" id="JBEDUW010000006">
    <property type="protein sequence ID" value="KAK9925454.1"/>
    <property type="molecule type" value="Genomic_DNA"/>
</dbReference>
<organism evidence="1 2">
    <name type="scientific">Rubus argutus</name>
    <name type="common">Southern blackberry</name>
    <dbReference type="NCBI Taxonomy" id="59490"/>
    <lineage>
        <taxon>Eukaryota</taxon>
        <taxon>Viridiplantae</taxon>
        <taxon>Streptophyta</taxon>
        <taxon>Embryophyta</taxon>
        <taxon>Tracheophyta</taxon>
        <taxon>Spermatophyta</taxon>
        <taxon>Magnoliopsida</taxon>
        <taxon>eudicotyledons</taxon>
        <taxon>Gunneridae</taxon>
        <taxon>Pentapetalae</taxon>
        <taxon>rosids</taxon>
        <taxon>fabids</taxon>
        <taxon>Rosales</taxon>
        <taxon>Rosaceae</taxon>
        <taxon>Rosoideae</taxon>
        <taxon>Rosoideae incertae sedis</taxon>
        <taxon>Rubus</taxon>
    </lineage>
</organism>
<comment type="caution">
    <text evidence="1">The sequence shown here is derived from an EMBL/GenBank/DDBJ whole genome shotgun (WGS) entry which is preliminary data.</text>
</comment>
<sequence>MVGDFSWKRRRKRIRLAFSWWPSEMMKYSGWVPRWVLGFWVSVDSVNQLPPEKVKYVKSLLAKTTSFAAMMVSIQSFGEEGAEGDDVNDADVASSKPKSLQMRVGKVREKKCGRGLWERVQERLDGVACEGDLVRRGGGEDGAGEVLGFGEGIDGIRVQERGRELGILGLSAERWRY</sequence>
<dbReference type="Proteomes" id="UP001457282">
    <property type="component" value="Unassembled WGS sequence"/>
</dbReference>
<gene>
    <name evidence="1" type="ORF">M0R45_033778</name>
</gene>
<dbReference type="AlphaFoldDB" id="A0AAW1WPC0"/>